<sequence>MTHSPLSPHLAFIHHRLPQWMAGATAAERKQLERRVRASHAAMRRVHQALSPVQGIEAFCRPLLEEALSRWFPGRDLPSVEQGWVGLGNRTSSWMEAALQNFDANTPIELYASTSSLKRFGRDNNTVTSDAHTFVSGVRNLDLGQRYRYHLQDHIDTADFREILRQHDRAAFAAELTQASLQGHLQPHAALMGETVYAGLADSARLQLQCGYLSVFGIPLNGPMLIRDQPKDKIEACLLYLPGHPHHPLRQYPSLQAAGTALTQLLRQQDERAFFSRYVSHVEQPRFAARLRATLYPRYPYAELHPTPPVLEKGKHFSWIKRAFPAPTDLWQETLDLNARLELSFTPWTKDAFVERARTQVEQRLADAAAIAVPVAQRDAAAQLARVEQWLGVGLNVLNVAGFFVPALGELLLVIGGAQIVDEFLEGVHAANEGDADAAIGHLFSVLENLALFAALGAAGHFAEPHGALHDWSRIGTGEAQKLWPGELTPFARPRPWPQEQVADSRGLYHWQEHLWLARDDMAIPLEQAKDGSLRLAPVKGLRHPPELLGNGQGTWLLEHDRPLAWPDETLLGRLGPATEKLDATRLEQALRCSGYDSATLRRTLVDHRPIPALLLDSLEALGGRPALAPAKPSPMARVVARDFPGLSHNARTEIVAQASPTDLKLFQHTERLPLTVAETARLYLRESRIGRALARFHQDSGPVNDRDTLVFAMLPRLPGWTGNLRMELRAALPQGDLIAAAGEPGHATKVLVRTEQGYKPYDEQGNELAGYEDLHRALLHAMPDSERNALGLHIHEGPSLRDRLFELATSDRRRAALDLGMTPVRPQYRLPSRLPGERRIGYRLSGRGRGWLNEDELFDQLYPVTPEGDREMLRQRLRYQAGPLPGAFGRLLDRLLMEYRQLDTALQRWVDAPEGSPVGAFEQQRALREAAAQRIRSAWRRESAQGPHDNIDDINLVIDGTGLTSLPSLPVRLHSVRLLNLNGLGSVDMAGLNTFLGAFPRLQLLDLAENTLEQLPQALAEMGELQALDVSENNIDLDAEANLALLAGMGNLQRLNLTDGIRGLSVATLERLSALPSLSWFQADLNELMMTAEHFQALQRWPALRGLSLGQNAIVLDEAGRTALAGLDHLQMLVLNENPLGLAPDLTGWTQLQQLDLELTNISQWPVGLEALMNQEPLELRHLDLSANELIDAPDLLHTAYARAVRESHPGIAYALNGNPFSDVALGNLVDAGFNVTAPIGQGHLWAADWPEELQSHINSTAQDPQWQPLYELLQRLPDTLDFQNAPVAMTQRMQRVLQLLATDEAGAVEGGWGRAQVQQQIIDLLNDATEECVDQAIVLFQQVETEVTVWQTVSHATATDADEQVAVRSTQALLRQRLLDERIGALYQARLARRRAIRADDYQPTQNPAPALHGDDDIDDAELTSDHPDELEMALMARIQLRQRLHLPPQPQTMRFPQMAHLSEATLQRLADAVRAGSDSTTLVEWSVSQPFWQRWVRRLRPQAFEALAERWAGAGEYFDSLSEPAPDAGAYTGPAVPSRYIDALENQPGHVQGPTWRRDGVVQRVDLVSGHYQNESALYHRAAELLLDTRKADEAALLRELTEVMVNTYSD</sequence>
<dbReference type="InterPro" id="IPR046673">
    <property type="entry name" value="ToxA_N"/>
</dbReference>
<evidence type="ECO:0000256" key="2">
    <source>
        <dbReference type="ARBA" id="ARBA00012483"/>
    </source>
</evidence>
<name>A0A3S8UI47_9PSED</name>
<accession>A0A3S8UI47</accession>
<evidence type="ECO:0000259" key="7">
    <source>
        <dbReference type="PROSITE" id="PS52053"/>
    </source>
</evidence>
<dbReference type="Gene3D" id="3.80.10.10">
    <property type="entry name" value="Ribonuclease Inhibitor"/>
    <property type="match status" value="2"/>
</dbReference>
<dbReference type="PANTHER" id="PTHR45617">
    <property type="entry name" value="LEUCINE RICH REPEAT FAMILY PROTEIN"/>
    <property type="match status" value="1"/>
</dbReference>
<dbReference type="GO" id="GO:0061630">
    <property type="term" value="F:ubiquitin protein ligase activity"/>
    <property type="evidence" value="ECO:0007669"/>
    <property type="project" value="UniProtKB-EC"/>
</dbReference>
<keyword evidence="6" id="KW-0833">Ubl conjugation pathway</keyword>
<keyword evidence="4" id="KW-0677">Repeat</keyword>
<evidence type="ECO:0000256" key="5">
    <source>
        <dbReference type="ARBA" id="ARBA00023026"/>
    </source>
</evidence>
<dbReference type="EC" id="2.3.2.27" evidence="2"/>
<dbReference type="PROSITE" id="PS51450">
    <property type="entry name" value="LRR"/>
    <property type="match status" value="1"/>
</dbReference>
<dbReference type="EMBL" id="CP034338">
    <property type="protein sequence ID" value="AZL68029.1"/>
    <property type="molecule type" value="Genomic_DNA"/>
</dbReference>
<feature type="domain" description="NEL" evidence="7">
    <location>
        <begin position="1239"/>
        <end position="1614"/>
    </location>
</feature>
<evidence type="ECO:0000256" key="3">
    <source>
        <dbReference type="ARBA" id="ARBA00022614"/>
    </source>
</evidence>
<dbReference type="KEGG" id="pory:EJA05_09890"/>
<proteinExistence type="inferred from homology"/>
<dbReference type="Pfam" id="PF14496">
    <property type="entry name" value="NEL"/>
    <property type="match status" value="1"/>
</dbReference>
<keyword evidence="6" id="KW-0808">Transferase</keyword>
<dbReference type="OrthoDB" id="6996187at2"/>
<evidence type="ECO:0000313" key="8">
    <source>
        <dbReference type="EMBL" id="AZL68029.1"/>
    </source>
</evidence>
<dbReference type="GO" id="GO:0005576">
    <property type="term" value="C:extracellular region"/>
    <property type="evidence" value="ECO:0007669"/>
    <property type="project" value="UniProtKB-UniRule"/>
</dbReference>
<dbReference type="PROSITE" id="PS52053">
    <property type="entry name" value="NEL"/>
    <property type="match status" value="1"/>
</dbReference>
<dbReference type="Proteomes" id="UP000268230">
    <property type="component" value="Chromosome"/>
</dbReference>
<gene>
    <name evidence="8" type="ORF">EJA05_09890</name>
</gene>
<keyword evidence="5" id="KW-0843">Virulence</keyword>
<reference evidence="8 9" key="1">
    <citation type="submission" date="2018-12" db="EMBL/GenBank/DDBJ databases">
        <authorList>
            <person name="Li S."/>
            <person name="Yang R."/>
            <person name="Chen G."/>
            <person name="Zou L."/>
            <person name="Zhang C."/>
            <person name="Chen Y."/>
            <person name="Liu Z."/>
            <person name="Li Y."/>
            <person name="Yan Y."/>
            <person name="Huang M."/>
            <person name="Chen T."/>
        </authorList>
    </citation>
    <scope>NUCLEOTIDE SEQUENCE [LARGE SCALE GENOMIC DNA]</scope>
    <source>
        <strain evidence="8 9">1257</strain>
    </source>
</reference>
<evidence type="ECO:0000256" key="6">
    <source>
        <dbReference type="PROSITE-ProRule" id="PRU01398"/>
    </source>
</evidence>
<keyword evidence="6" id="KW-0964">Secreted</keyword>
<dbReference type="InterPro" id="IPR001611">
    <property type="entry name" value="Leu-rich_rpt"/>
</dbReference>
<keyword evidence="3" id="KW-0433">Leucine-rich repeat</keyword>
<evidence type="ECO:0000313" key="9">
    <source>
        <dbReference type="Proteomes" id="UP000268230"/>
    </source>
</evidence>
<feature type="active site" description="Glycyl thioester intermediate" evidence="6">
    <location>
        <position position="1334"/>
    </location>
</feature>
<evidence type="ECO:0000256" key="1">
    <source>
        <dbReference type="ARBA" id="ARBA00000900"/>
    </source>
</evidence>
<comment type="catalytic activity">
    <reaction evidence="1">
        <text>S-ubiquitinyl-[E2 ubiquitin-conjugating enzyme]-L-cysteine + [acceptor protein]-L-lysine = [E2 ubiquitin-conjugating enzyme]-L-cysteine + N(6)-ubiquitinyl-[acceptor protein]-L-lysine.</text>
        <dbReference type="EC" id="2.3.2.27"/>
    </reaction>
</comment>
<dbReference type="InterPro" id="IPR032675">
    <property type="entry name" value="LRR_dom_sf"/>
</dbReference>
<dbReference type="InterPro" id="IPR029487">
    <property type="entry name" value="NEL_dom"/>
</dbReference>
<protein>
    <recommendedName>
        <fullName evidence="2">RING-type E3 ubiquitin transferase</fullName>
        <ecNumber evidence="2">2.3.2.27</ecNumber>
    </recommendedName>
</protein>
<keyword evidence="6" id="KW-0832">Ubl conjugation</keyword>
<evidence type="ECO:0000256" key="4">
    <source>
        <dbReference type="ARBA" id="ARBA00022737"/>
    </source>
</evidence>
<dbReference type="GO" id="GO:0016567">
    <property type="term" value="P:protein ubiquitination"/>
    <property type="evidence" value="ECO:0007669"/>
    <property type="project" value="InterPro"/>
</dbReference>
<dbReference type="Gene3D" id="1.20.58.360">
    <property type="entry name" value="Shigella T3SS effector IpaH defines"/>
    <property type="match status" value="1"/>
</dbReference>
<keyword evidence="6" id="KW-1035">Host cytoplasm</keyword>
<dbReference type="SUPFAM" id="SSF52047">
    <property type="entry name" value="RNI-like"/>
    <property type="match status" value="1"/>
</dbReference>
<comment type="PTM">
    <text evidence="6">Ubiquitinated in the presence of host E1 ubiquitin-activating enzyme, E2 ubiquitin-conjugating enzyme and ubiquitin.</text>
</comment>
<dbReference type="Pfam" id="PF20178">
    <property type="entry name" value="ToxA_N"/>
    <property type="match status" value="1"/>
</dbReference>
<dbReference type="PANTHER" id="PTHR45617:SF169">
    <property type="entry name" value="LRRCT DOMAIN-CONTAINING PROTEIN"/>
    <property type="match status" value="1"/>
</dbReference>
<organism evidence="8 9">
    <name type="scientific">Pseudomonas entomophila</name>
    <dbReference type="NCBI Taxonomy" id="312306"/>
    <lineage>
        <taxon>Bacteria</taxon>
        <taxon>Pseudomonadati</taxon>
        <taxon>Pseudomonadota</taxon>
        <taxon>Gammaproteobacteria</taxon>
        <taxon>Pseudomonadales</taxon>
        <taxon>Pseudomonadaceae</taxon>
        <taxon>Pseudomonas</taxon>
    </lineage>
</organism>
<comment type="similarity">
    <text evidence="6">Belongs to the LRR-containing bacterial E3 ligase family.</text>
</comment>